<dbReference type="EMBL" id="PFAZ01000008">
    <property type="protein sequence ID" value="PIR89035.1"/>
    <property type="molecule type" value="Genomic_DNA"/>
</dbReference>
<comment type="caution">
    <text evidence="4">The sequence shown here is derived from an EMBL/GenBank/DDBJ whole genome shotgun (WGS) entry which is preliminary data.</text>
</comment>
<dbReference type="Gene3D" id="3.60.21.10">
    <property type="match status" value="1"/>
</dbReference>
<evidence type="ECO:0000313" key="5">
    <source>
        <dbReference type="Proteomes" id="UP000231157"/>
    </source>
</evidence>
<evidence type="ECO:0000256" key="1">
    <source>
        <dbReference type="ARBA" id="ARBA00005662"/>
    </source>
</evidence>
<dbReference type="Pfam" id="PF09587">
    <property type="entry name" value="PGA_cap"/>
    <property type="match status" value="1"/>
</dbReference>
<dbReference type="PANTHER" id="PTHR33393:SF11">
    <property type="entry name" value="POLYGLUTAMINE SYNTHESIS ACCESSORY PROTEIN RV0574C-RELATED"/>
    <property type="match status" value="1"/>
</dbReference>
<dbReference type="InterPro" id="IPR019079">
    <property type="entry name" value="Capsule_synth_CapA"/>
</dbReference>
<keyword evidence="2" id="KW-0812">Transmembrane</keyword>
<proteinExistence type="inferred from homology"/>
<accession>A0A2H0UTC8</accession>
<evidence type="ECO:0000256" key="2">
    <source>
        <dbReference type="SAM" id="Phobius"/>
    </source>
</evidence>
<feature type="domain" description="Capsule synthesis protein CapA" evidence="3">
    <location>
        <begin position="77"/>
        <end position="315"/>
    </location>
</feature>
<feature type="transmembrane region" description="Helical" evidence="2">
    <location>
        <begin position="28"/>
        <end position="49"/>
    </location>
</feature>
<protein>
    <recommendedName>
        <fullName evidence="3">Capsule synthesis protein CapA domain-containing protein</fullName>
    </recommendedName>
</protein>
<comment type="similarity">
    <text evidence="1">Belongs to the CapA family.</text>
</comment>
<dbReference type="AlphaFoldDB" id="A0A2H0UTC8"/>
<dbReference type="InterPro" id="IPR052169">
    <property type="entry name" value="CW_Biosynth-Accessory"/>
</dbReference>
<keyword evidence="2" id="KW-0472">Membrane</keyword>
<gene>
    <name evidence="4" type="ORF">COU07_03005</name>
</gene>
<dbReference type="CDD" id="cd07381">
    <property type="entry name" value="MPP_CapA"/>
    <property type="match status" value="1"/>
</dbReference>
<sequence>MSSTAIKQEHKHKLRNNKKNQNKKIKTVLGGIFFIFISAGIGIAGRYSITPENKNVEIIKAKIDPIHEVKKKDEDLSILFVGDIMLSRGVDYYIKKFDDINHPFEKISDFTKSASLTFGNFENPVSENGKDVGSKYSFRTNPKYIEGLLGAGFDIVSIANNHIWDWGFDAMSDTISLLEQNGIIPVGAGRTEYEANEPKIINLKNTRIAFLAYTNLYPKSLIAKEDKGGVSNGSLENILFSVREAKSKSDIVVVSFHWGNEYEQTPQDWQTQEAHKIIDAGADLFIGHHPHVIQPVENYHGKWIAYSLGNFIFDQNFSEATRSGLMLKANIKNSKLIDIQTTKIKFTDTFQPYIP</sequence>
<reference evidence="5" key="1">
    <citation type="submission" date="2017-09" db="EMBL/GenBank/DDBJ databases">
        <title>Depth-based differentiation of microbial function through sediment-hosted aquifers and enrichment of novel symbionts in the deep terrestrial subsurface.</title>
        <authorList>
            <person name="Probst A.J."/>
            <person name="Ladd B."/>
            <person name="Jarett J.K."/>
            <person name="Geller-Mcgrath D.E."/>
            <person name="Sieber C.M.K."/>
            <person name="Emerson J.B."/>
            <person name="Anantharaman K."/>
            <person name="Thomas B.C."/>
            <person name="Malmstrom R."/>
            <person name="Stieglmeier M."/>
            <person name="Klingl A."/>
            <person name="Woyke T."/>
            <person name="Ryan C.M."/>
            <person name="Banfield J.F."/>
        </authorList>
    </citation>
    <scope>NUCLEOTIDE SEQUENCE [LARGE SCALE GENOMIC DNA]</scope>
</reference>
<name>A0A2H0UTC8_9BACT</name>
<evidence type="ECO:0000259" key="3">
    <source>
        <dbReference type="SMART" id="SM00854"/>
    </source>
</evidence>
<organism evidence="4 5">
    <name type="scientific">Candidatus Harrisonbacteria bacterium CG10_big_fil_rev_8_21_14_0_10_40_38</name>
    <dbReference type="NCBI Taxonomy" id="1974583"/>
    <lineage>
        <taxon>Bacteria</taxon>
        <taxon>Candidatus Harrisoniibacteriota</taxon>
    </lineage>
</organism>
<dbReference type="InterPro" id="IPR029052">
    <property type="entry name" value="Metallo-depent_PP-like"/>
</dbReference>
<dbReference type="Proteomes" id="UP000231157">
    <property type="component" value="Unassembled WGS sequence"/>
</dbReference>
<keyword evidence="2" id="KW-1133">Transmembrane helix</keyword>
<evidence type="ECO:0000313" key="4">
    <source>
        <dbReference type="EMBL" id="PIR89035.1"/>
    </source>
</evidence>
<dbReference type="PANTHER" id="PTHR33393">
    <property type="entry name" value="POLYGLUTAMINE SYNTHESIS ACCESSORY PROTEIN RV0574C-RELATED"/>
    <property type="match status" value="1"/>
</dbReference>
<dbReference type="SUPFAM" id="SSF56300">
    <property type="entry name" value="Metallo-dependent phosphatases"/>
    <property type="match status" value="1"/>
</dbReference>
<dbReference type="SMART" id="SM00854">
    <property type="entry name" value="PGA_cap"/>
    <property type="match status" value="1"/>
</dbReference>